<keyword evidence="5 8" id="KW-0067">ATP-binding</keyword>
<evidence type="ECO:0000259" key="7">
    <source>
        <dbReference type="PROSITE" id="PS50893"/>
    </source>
</evidence>
<protein>
    <submittedName>
        <fullName evidence="8">ATP-binding cassette domain-containing protein</fullName>
    </submittedName>
</protein>
<organism evidence="8 9">
    <name type="scientific">Streptomyces taklimakanensis</name>
    <dbReference type="NCBI Taxonomy" id="2569853"/>
    <lineage>
        <taxon>Bacteria</taxon>
        <taxon>Bacillati</taxon>
        <taxon>Actinomycetota</taxon>
        <taxon>Actinomycetes</taxon>
        <taxon>Kitasatosporales</taxon>
        <taxon>Streptomycetaceae</taxon>
        <taxon>Streptomyces</taxon>
    </lineage>
</organism>
<sequence>MNTPPALDRERGGTASSGPAVELERVDMVFTRRGAEPFKALTDLSLTIEPGTVFCLLGPNGSGKTTTINLLSGLLEPTGGTVRVLGMNPFDQRRRVLSRIALVPQETALYTDLTARENLAFHAAYYGVPGARARQRVETMLELVSLTERADHRVGTFSGGMQRRLALARALLTEPDLLFLDEPTLGVDVQSREAIWNRVRELAAEGRTVLLSTNYMEEAEQLGRQVCIIDRGRRVAIGTPRELKQQADRRRIELTFPSEEAAVEAAPLLRDGFEVAAQDGRLVVTMPQDADQVAFLRSVLDRMDGHRGMSGFQLREPSLQDVFLHFTGRDLRD</sequence>
<keyword evidence="6" id="KW-0046">Antibiotic resistance</keyword>
<evidence type="ECO:0000256" key="2">
    <source>
        <dbReference type="ARBA" id="ARBA00005417"/>
    </source>
</evidence>
<name>A0A6G2BHM6_9ACTN</name>
<dbReference type="SMART" id="SM00382">
    <property type="entry name" value="AAA"/>
    <property type="match status" value="1"/>
</dbReference>
<evidence type="ECO:0000256" key="1">
    <source>
        <dbReference type="ARBA" id="ARBA00004202"/>
    </source>
</evidence>
<keyword evidence="4" id="KW-0547">Nucleotide-binding</keyword>
<gene>
    <name evidence="8" type="ORF">F0L17_20255</name>
</gene>
<reference evidence="8 9" key="1">
    <citation type="submission" date="2019-11" db="EMBL/GenBank/DDBJ databases">
        <authorList>
            <person name="Yuan L."/>
        </authorList>
    </citation>
    <scope>NUCLEOTIDE SEQUENCE [LARGE SCALE GENOMIC DNA]</scope>
    <source>
        <strain evidence="8 9">TRM43335</strain>
    </source>
</reference>
<dbReference type="GO" id="GO:0016887">
    <property type="term" value="F:ATP hydrolysis activity"/>
    <property type="evidence" value="ECO:0007669"/>
    <property type="project" value="InterPro"/>
</dbReference>
<evidence type="ECO:0000256" key="6">
    <source>
        <dbReference type="ARBA" id="ARBA00023251"/>
    </source>
</evidence>
<evidence type="ECO:0000313" key="9">
    <source>
        <dbReference type="Proteomes" id="UP000473014"/>
    </source>
</evidence>
<dbReference type="OrthoDB" id="9804819at2"/>
<feature type="domain" description="ABC transporter" evidence="7">
    <location>
        <begin position="23"/>
        <end position="256"/>
    </location>
</feature>
<dbReference type="AlphaFoldDB" id="A0A6G2BHM6"/>
<dbReference type="Proteomes" id="UP000473014">
    <property type="component" value="Unassembled WGS sequence"/>
</dbReference>
<evidence type="ECO:0000256" key="3">
    <source>
        <dbReference type="ARBA" id="ARBA00022448"/>
    </source>
</evidence>
<dbReference type="GO" id="GO:0005886">
    <property type="term" value="C:plasma membrane"/>
    <property type="evidence" value="ECO:0007669"/>
    <property type="project" value="UniProtKB-SubCell"/>
</dbReference>
<dbReference type="PANTHER" id="PTHR42711">
    <property type="entry name" value="ABC TRANSPORTER ATP-BINDING PROTEIN"/>
    <property type="match status" value="1"/>
</dbReference>
<keyword evidence="9" id="KW-1185">Reference proteome</keyword>
<dbReference type="InterPro" id="IPR025302">
    <property type="entry name" value="DrrA1/2-like_C"/>
</dbReference>
<comment type="caution">
    <text evidence="8">The sequence shown here is derived from an EMBL/GenBank/DDBJ whole genome shotgun (WGS) entry which is preliminary data.</text>
</comment>
<dbReference type="PROSITE" id="PS50893">
    <property type="entry name" value="ABC_TRANSPORTER_2"/>
    <property type="match status" value="1"/>
</dbReference>
<dbReference type="InterPro" id="IPR050763">
    <property type="entry name" value="ABC_transporter_ATP-binding"/>
</dbReference>
<dbReference type="InterPro" id="IPR003439">
    <property type="entry name" value="ABC_transporter-like_ATP-bd"/>
</dbReference>
<comment type="subcellular location">
    <subcellularLocation>
        <location evidence="1">Cell membrane</location>
        <topology evidence="1">Peripheral membrane protein</topology>
    </subcellularLocation>
</comment>
<dbReference type="EMBL" id="WIXO01000001">
    <property type="protein sequence ID" value="MTE21402.1"/>
    <property type="molecule type" value="Genomic_DNA"/>
</dbReference>
<dbReference type="GO" id="GO:0005524">
    <property type="term" value="F:ATP binding"/>
    <property type="evidence" value="ECO:0007669"/>
    <property type="project" value="UniProtKB-KW"/>
</dbReference>
<dbReference type="InterPro" id="IPR027417">
    <property type="entry name" value="P-loop_NTPase"/>
</dbReference>
<keyword evidence="3" id="KW-0813">Transport</keyword>
<evidence type="ECO:0000256" key="4">
    <source>
        <dbReference type="ARBA" id="ARBA00022741"/>
    </source>
</evidence>
<dbReference type="RefSeq" id="WP_155072168.1">
    <property type="nucleotide sequence ID" value="NZ_WIXO01000001.1"/>
</dbReference>
<evidence type="ECO:0000313" key="8">
    <source>
        <dbReference type="EMBL" id="MTE21402.1"/>
    </source>
</evidence>
<accession>A0A6G2BHM6</accession>
<dbReference type="PROSITE" id="PS00211">
    <property type="entry name" value="ABC_TRANSPORTER_1"/>
    <property type="match status" value="1"/>
</dbReference>
<dbReference type="InterPro" id="IPR003593">
    <property type="entry name" value="AAA+_ATPase"/>
</dbReference>
<dbReference type="SUPFAM" id="SSF52540">
    <property type="entry name" value="P-loop containing nucleoside triphosphate hydrolases"/>
    <property type="match status" value="1"/>
</dbReference>
<evidence type="ECO:0000256" key="5">
    <source>
        <dbReference type="ARBA" id="ARBA00022840"/>
    </source>
</evidence>
<proteinExistence type="inferred from homology"/>
<dbReference type="Pfam" id="PF13732">
    <property type="entry name" value="DrrA1-3_C"/>
    <property type="match status" value="1"/>
</dbReference>
<dbReference type="GO" id="GO:0046677">
    <property type="term" value="P:response to antibiotic"/>
    <property type="evidence" value="ECO:0007669"/>
    <property type="project" value="UniProtKB-KW"/>
</dbReference>
<dbReference type="InterPro" id="IPR017871">
    <property type="entry name" value="ABC_transporter-like_CS"/>
</dbReference>
<dbReference type="Gene3D" id="3.40.50.300">
    <property type="entry name" value="P-loop containing nucleotide triphosphate hydrolases"/>
    <property type="match status" value="1"/>
</dbReference>
<dbReference type="Pfam" id="PF00005">
    <property type="entry name" value="ABC_tran"/>
    <property type="match status" value="1"/>
</dbReference>
<dbReference type="PANTHER" id="PTHR42711:SF5">
    <property type="entry name" value="ABC TRANSPORTER ATP-BINDING PROTEIN NATA"/>
    <property type="match status" value="1"/>
</dbReference>
<comment type="similarity">
    <text evidence="2">Belongs to the ABC transporter superfamily.</text>
</comment>